<protein>
    <recommendedName>
        <fullName evidence="2">Bis(5'-nucleosyl)-tetraphosphatase [asymmetrical]</fullName>
    </recommendedName>
    <alternativeName>
        <fullName evidence="5">Diadenosine 5',5'''-P1,P4-tetraphosphate asymmetrical hydrolase</fullName>
    </alternativeName>
</protein>
<organism evidence="7 8">
    <name type="scientific">Chionoecetes opilio</name>
    <name type="common">Atlantic snow crab</name>
    <name type="synonym">Cancer opilio</name>
    <dbReference type="NCBI Taxonomy" id="41210"/>
    <lineage>
        <taxon>Eukaryota</taxon>
        <taxon>Metazoa</taxon>
        <taxon>Ecdysozoa</taxon>
        <taxon>Arthropoda</taxon>
        <taxon>Crustacea</taxon>
        <taxon>Multicrustacea</taxon>
        <taxon>Malacostraca</taxon>
        <taxon>Eumalacostraca</taxon>
        <taxon>Eucarida</taxon>
        <taxon>Decapoda</taxon>
        <taxon>Pleocyemata</taxon>
        <taxon>Brachyura</taxon>
        <taxon>Eubrachyura</taxon>
        <taxon>Majoidea</taxon>
        <taxon>Majidae</taxon>
        <taxon>Chionoecetes</taxon>
    </lineage>
</organism>
<dbReference type="GO" id="GO:0000166">
    <property type="term" value="F:nucleotide binding"/>
    <property type="evidence" value="ECO:0007669"/>
    <property type="project" value="UniProtKB-KW"/>
</dbReference>
<dbReference type="Pfam" id="PF00293">
    <property type="entry name" value="NUDIX"/>
    <property type="match status" value="1"/>
</dbReference>
<dbReference type="PROSITE" id="PS00893">
    <property type="entry name" value="NUDIX_BOX"/>
    <property type="match status" value="1"/>
</dbReference>
<dbReference type="InterPro" id="IPR000086">
    <property type="entry name" value="NUDIX_hydrolase_dom"/>
</dbReference>
<dbReference type="Proteomes" id="UP000770661">
    <property type="component" value="Unassembled WGS sequence"/>
</dbReference>
<keyword evidence="4" id="KW-0378">Hydrolase</keyword>
<name>A0A8J4XQJ6_CHIOP</name>
<reference evidence="7" key="1">
    <citation type="submission" date="2020-07" db="EMBL/GenBank/DDBJ databases">
        <title>The High-quality genome of the commercially important snow crab, Chionoecetes opilio.</title>
        <authorList>
            <person name="Jeong J.-H."/>
            <person name="Ryu S."/>
        </authorList>
    </citation>
    <scope>NUCLEOTIDE SEQUENCE</scope>
    <source>
        <strain evidence="7">MADBK_172401_WGS</strain>
        <tissue evidence="7">Digestive gland</tissue>
    </source>
</reference>
<dbReference type="InterPro" id="IPR003565">
    <property type="entry name" value="Tetra_PHTase"/>
</dbReference>
<dbReference type="AlphaFoldDB" id="A0A8J4XQJ6"/>
<evidence type="ECO:0000256" key="4">
    <source>
        <dbReference type="ARBA" id="ARBA00022801"/>
    </source>
</evidence>
<dbReference type="PANTHER" id="PTHR21340">
    <property type="entry name" value="DIADENOSINE 5,5-P1,P4-TETRAPHOSPHATE PYROPHOSPHOHYDROLASE MUTT"/>
    <property type="match status" value="1"/>
</dbReference>
<evidence type="ECO:0000313" key="7">
    <source>
        <dbReference type="EMBL" id="KAG0712521.1"/>
    </source>
</evidence>
<dbReference type="InterPro" id="IPR020084">
    <property type="entry name" value="NUDIX_hydrolase_CS"/>
</dbReference>
<dbReference type="Gene3D" id="3.90.79.10">
    <property type="entry name" value="Nucleoside Triphosphate Pyrophosphohydrolase"/>
    <property type="match status" value="1"/>
</dbReference>
<dbReference type="PRINTS" id="PR01405">
    <property type="entry name" value="TETRPHPHTASE"/>
</dbReference>
<keyword evidence="8" id="KW-1185">Reference proteome</keyword>
<accession>A0A8J4XQJ6</accession>
<comment type="caution">
    <text evidence="7">The sequence shown here is derived from an EMBL/GenBank/DDBJ whole genome shotgun (WGS) entry which is preliminary data.</text>
</comment>
<comment type="similarity">
    <text evidence="1">Belongs to the Nudix hydrolase family.</text>
</comment>
<feature type="domain" description="Nudix hydrolase" evidence="6">
    <location>
        <begin position="3"/>
        <end position="135"/>
    </location>
</feature>
<proteinExistence type="inferred from homology"/>
<dbReference type="InterPro" id="IPR015797">
    <property type="entry name" value="NUDIX_hydrolase-like_dom_sf"/>
</dbReference>
<evidence type="ECO:0000256" key="1">
    <source>
        <dbReference type="ARBA" id="ARBA00005582"/>
    </source>
</evidence>
<dbReference type="GO" id="GO:0006754">
    <property type="term" value="P:ATP biosynthetic process"/>
    <property type="evidence" value="ECO:0007669"/>
    <property type="project" value="TreeGrafter"/>
</dbReference>
<dbReference type="EMBL" id="JACEEZ010022317">
    <property type="protein sequence ID" value="KAG0712521.1"/>
    <property type="molecule type" value="Genomic_DNA"/>
</dbReference>
<keyword evidence="3" id="KW-0547">Nucleotide-binding</keyword>
<evidence type="ECO:0000256" key="5">
    <source>
        <dbReference type="ARBA" id="ARBA00032644"/>
    </source>
</evidence>
<sequence length="151" mass="16986">MSGEVKAAGLIIFRRAASGVEYLLLQSSRKEAHWTPPKGHVDPGENDWQAAFRETEEEAGLKEEDLAVVRGFQSVLKYTVNNRPKTVVYRAAELMNSEAPVMLSQEHVAYRWAVLEDACDLAAFPEMVTSLWECDSFLLKNLRFVPEVQSA</sequence>
<gene>
    <name evidence="7" type="primary">Nudt2</name>
    <name evidence="7" type="ORF">GWK47_002060</name>
</gene>
<evidence type="ECO:0000256" key="2">
    <source>
        <dbReference type="ARBA" id="ARBA00018911"/>
    </source>
</evidence>
<dbReference type="SUPFAM" id="SSF55811">
    <property type="entry name" value="Nudix"/>
    <property type="match status" value="1"/>
</dbReference>
<dbReference type="GO" id="GO:0006167">
    <property type="term" value="P:AMP biosynthetic process"/>
    <property type="evidence" value="ECO:0007669"/>
    <property type="project" value="TreeGrafter"/>
</dbReference>
<evidence type="ECO:0000259" key="6">
    <source>
        <dbReference type="PROSITE" id="PS51462"/>
    </source>
</evidence>
<dbReference type="GO" id="GO:0004081">
    <property type="term" value="F:bis(5'-nucleosyl)-tetraphosphatase (asymmetrical) activity"/>
    <property type="evidence" value="ECO:0007669"/>
    <property type="project" value="TreeGrafter"/>
</dbReference>
<dbReference type="CDD" id="cd03428">
    <property type="entry name" value="NUDIX_Ap4A_Nudt2"/>
    <property type="match status" value="1"/>
</dbReference>
<evidence type="ECO:0000256" key="3">
    <source>
        <dbReference type="ARBA" id="ARBA00022741"/>
    </source>
</evidence>
<dbReference type="InterPro" id="IPR051325">
    <property type="entry name" value="Nudix_hydrolase_domain"/>
</dbReference>
<evidence type="ECO:0000313" key="8">
    <source>
        <dbReference type="Proteomes" id="UP000770661"/>
    </source>
</evidence>
<dbReference type="PROSITE" id="PS51462">
    <property type="entry name" value="NUDIX"/>
    <property type="match status" value="1"/>
</dbReference>
<dbReference type="OrthoDB" id="276276at2759"/>
<dbReference type="PANTHER" id="PTHR21340:SF0">
    <property type="entry name" value="BIS(5'-NUCLEOSYL)-TETRAPHOSPHATASE [ASYMMETRICAL]"/>
    <property type="match status" value="1"/>
</dbReference>